<keyword evidence="1" id="KW-0808">Transferase</keyword>
<dbReference type="PROSITE" id="PS51186">
    <property type="entry name" value="GNAT"/>
    <property type="match status" value="1"/>
</dbReference>
<dbReference type="Proteomes" id="UP000769780">
    <property type="component" value="Unassembled WGS sequence"/>
</dbReference>
<gene>
    <name evidence="4" type="ORF">H0185_16820</name>
</gene>
<reference evidence="4 5" key="1">
    <citation type="submission" date="2020-07" db="EMBL/GenBank/DDBJ databases">
        <title>Fungal Genomes of the International Space Station.</title>
        <authorList>
            <person name="Seuylemezian A."/>
            <person name="Singh N.K."/>
            <person name="Wood J."/>
            <person name="Venkateswaran K."/>
        </authorList>
    </citation>
    <scope>NUCLEOTIDE SEQUENCE [LARGE SCALE GENOMIC DNA]</scope>
    <source>
        <strain evidence="4 5">PL-B2</strain>
    </source>
</reference>
<dbReference type="PANTHER" id="PTHR43800:SF1">
    <property type="entry name" value="PEPTIDYL-LYSINE N-ACETYLTRANSFERASE YJAB"/>
    <property type="match status" value="1"/>
</dbReference>
<evidence type="ECO:0000313" key="5">
    <source>
        <dbReference type="Proteomes" id="UP000769780"/>
    </source>
</evidence>
<proteinExistence type="predicted"/>
<keyword evidence="2" id="KW-0012">Acyltransferase</keyword>
<evidence type="ECO:0000313" key="4">
    <source>
        <dbReference type="EMBL" id="MBY0098449.1"/>
    </source>
</evidence>
<keyword evidence="5" id="KW-1185">Reference proteome</keyword>
<evidence type="ECO:0000259" key="3">
    <source>
        <dbReference type="PROSITE" id="PS51186"/>
    </source>
</evidence>
<dbReference type="EMBL" id="JACWFH010000024">
    <property type="protein sequence ID" value="MBY0098449.1"/>
    <property type="molecule type" value="Genomic_DNA"/>
</dbReference>
<dbReference type="SUPFAM" id="SSF55729">
    <property type="entry name" value="Acyl-CoA N-acyltransferases (Nat)"/>
    <property type="match status" value="1"/>
</dbReference>
<dbReference type="InterPro" id="IPR000182">
    <property type="entry name" value="GNAT_dom"/>
</dbReference>
<feature type="domain" description="N-acetyltransferase" evidence="3">
    <location>
        <begin position="1"/>
        <end position="136"/>
    </location>
</feature>
<evidence type="ECO:0000256" key="2">
    <source>
        <dbReference type="ARBA" id="ARBA00023315"/>
    </source>
</evidence>
<accession>A0ABS7K854</accession>
<dbReference type="PANTHER" id="PTHR43800">
    <property type="entry name" value="PEPTIDYL-LYSINE N-ACETYLTRANSFERASE YJAB"/>
    <property type="match status" value="1"/>
</dbReference>
<comment type="caution">
    <text evidence="4">The sequence shown here is derived from an EMBL/GenBank/DDBJ whole genome shotgun (WGS) entry which is preliminary data.</text>
</comment>
<evidence type="ECO:0000256" key="1">
    <source>
        <dbReference type="ARBA" id="ARBA00022679"/>
    </source>
</evidence>
<sequence length="136" mass="15875">MREIPSKDVHPTFRELFSYATSMEKVDYEIARYIDSSNRKLYEYQLDDEIVGFVGVEVITLKHYEIKHISVLPDLRGQSIGSKMVKFVCEKHGLSFISAETDCDAVEFYRKYGFEVIHLGEKYPGVNRFRCEYKVG</sequence>
<dbReference type="Gene3D" id="3.40.630.30">
    <property type="match status" value="1"/>
</dbReference>
<dbReference type="RefSeq" id="WP_221874672.1">
    <property type="nucleotide sequence ID" value="NZ_JACWFH010000024.1"/>
</dbReference>
<organism evidence="4 5">
    <name type="scientific">Mesobacillus maritimus</name>
    <dbReference type="NCBI Taxonomy" id="1643336"/>
    <lineage>
        <taxon>Bacteria</taxon>
        <taxon>Bacillati</taxon>
        <taxon>Bacillota</taxon>
        <taxon>Bacilli</taxon>
        <taxon>Bacillales</taxon>
        <taxon>Bacillaceae</taxon>
        <taxon>Mesobacillus</taxon>
    </lineage>
</organism>
<dbReference type="CDD" id="cd04301">
    <property type="entry name" value="NAT_SF"/>
    <property type="match status" value="1"/>
</dbReference>
<dbReference type="Pfam" id="PF13508">
    <property type="entry name" value="Acetyltransf_7"/>
    <property type="match status" value="1"/>
</dbReference>
<protein>
    <submittedName>
        <fullName evidence="4">GNAT family N-acetyltransferase</fullName>
    </submittedName>
</protein>
<name>A0ABS7K854_9BACI</name>
<dbReference type="InterPro" id="IPR016181">
    <property type="entry name" value="Acyl_CoA_acyltransferase"/>
</dbReference>